<feature type="transmembrane region" description="Helical" evidence="3">
    <location>
        <begin position="30"/>
        <end position="55"/>
    </location>
</feature>
<sequence>MIPRNDLPLPTAVALPHPAAMRGAGLPLRAIGLVLADAAALWAAFAVATLIVPAAAPRAGMFAVAGALIIAMRAGAGLLPGRGLHPHEVMRRSLFATLAAGLVLGVALLGVDRDPALAAALALFVALALPLQHAARLAARRLLHALRLWGAPVHIMAAPELLPRIDDFFRRNWQYGLIPTAASVAPIVLVTDAGVTQDQGHGLHDRYREVILLADMPQMRIAGLRPADVGGTIGLRLARPQPARGDAVLKRLCDLAVAVPMLMLAAPIIALAAAAIWIADPGPVFYSQAREGRDRRPLRVLKLRTMYRDAERILQDVLQNDPAARAEWAAHFKLKKDPRILPVVGNLLRATSCDELPQLWNVITGGMSLVGPRPFPEYHLAAMRPEFRRKRCTVPPGITGLWQISNRSDADIDQQQQLDEFYIDNRSFWLDLSILLRTVPAVLLRRGAY</sequence>
<keyword evidence="5" id="KW-0808">Transferase</keyword>
<dbReference type="PANTHER" id="PTHR30576">
    <property type="entry name" value="COLANIC BIOSYNTHESIS UDP-GLUCOSE LIPID CARRIER TRANSFERASE"/>
    <property type="match status" value="1"/>
</dbReference>
<feature type="transmembrane region" description="Helical" evidence="3">
    <location>
        <begin position="61"/>
        <end position="81"/>
    </location>
</feature>
<evidence type="ECO:0000256" key="2">
    <source>
        <dbReference type="ARBA" id="ARBA00023169"/>
    </source>
</evidence>
<keyword evidence="3" id="KW-0812">Transmembrane</keyword>
<feature type="domain" description="Bacterial sugar transferase" evidence="4">
    <location>
        <begin position="250"/>
        <end position="443"/>
    </location>
</feature>
<protein>
    <submittedName>
        <fullName evidence="5">Exopolysaccharide biosynthesis UDP-galactose-lipid carrier transferase</fullName>
    </submittedName>
</protein>
<dbReference type="AlphaFoldDB" id="A0A8J8SK54"/>
<feature type="transmembrane region" description="Helical" evidence="3">
    <location>
        <begin position="255"/>
        <end position="279"/>
    </location>
</feature>
<feature type="transmembrane region" description="Helical" evidence="3">
    <location>
        <begin position="117"/>
        <end position="139"/>
    </location>
</feature>
<keyword evidence="3" id="KW-0472">Membrane</keyword>
<dbReference type="Proteomes" id="UP000679284">
    <property type="component" value="Chromosome"/>
</dbReference>
<dbReference type="Pfam" id="PF02397">
    <property type="entry name" value="Bac_transf"/>
    <property type="match status" value="1"/>
</dbReference>
<dbReference type="PANTHER" id="PTHR30576:SF0">
    <property type="entry name" value="UNDECAPRENYL-PHOSPHATE N-ACETYLGALACTOSAMINYL 1-PHOSPHATE TRANSFERASE-RELATED"/>
    <property type="match status" value="1"/>
</dbReference>
<comment type="similarity">
    <text evidence="1">Belongs to the bacterial sugar transferase family.</text>
</comment>
<evidence type="ECO:0000313" key="6">
    <source>
        <dbReference type="Proteomes" id="UP000679284"/>
    </source>
</evidence>
<keyword evidence="3" id="KW-1133">Transmembrane helix</keyword>
<evidence type="ECO:0000259" key="4">
    <source>
        <dbReference type="Pfam" id="PF02397"/>
    </source>
</evidence>
<dbReference type="GO" id="GO:0000271">
    <property type="term" value="P:polysaccharide biosynthetic process"/>
    <property type="evidence" value="ECO:0007669"/>
    <property type="project" value="UniProtKB-KW"/>
</dbReference>
<dbReference type="KEGG" id="fap:GR316_01780"/>
<keyword evidence="2" id="KW-0270">Exopolysaccharide synthesis</keyword>
<dbReference type="EMBL" id="CP047289">
    <property type="protein sequence ID" value="QUS35113.1"/>
    <property type="molecule type" value="Genomic_DNA"/>
</dbReference>
<dbReference type="RefSeq" id="WP_211784362.1">
    <property type="nucleotide sequence ID" value="NZ_CP047289.1"/>
</dbReference>
<evidence type="ECO:0000256" key="1">
    <source>
        <dbReference type="ARBA" id="ARBA00006464"/>
    </source>
</evidence>
<evidence type="ECO:0000256" key="3">
    <source>
        <dbReference type="SAM" id="Phobius"/>
    </source>
</evidence>
<organism evidence="5 6">
    <name type="scientific">Falsirhodobacter algicola</name>
    <dbReference type="NCBI Taxonomy" id="2692330"/>
    <lineage>
        <taxon>Bacteria</taxon>
        <taxon>Pseudomonadati</taxon>
        <taxon>Pseudomonadota</taxon>
        <taxon>Alphaproteobacteria</taxon>
        <taxon>Rhodobacterales</taxon>
        <taxon>Paracoccaceae</taxon>
        <taxon>Falsirhodobacter</taxon>
    </lineage>
</organism>
<evidence type="ECO:0000313" key="5">
    <source>
        <dbReference type="EMBL" id="QUS35113.1"/>
    </source>
</evidence>
<feature type="transmembrane region" description="Helical" evidence="3">
    <location>
        <begin position="93"/>
        <end position="111"/>
    </location>
</feature>
<name>A0A8J8SK54_9RHOB</name>
<proteinExistence type="inferred from homology"/>
<gene>
    <name evidence="5" type="ORF">GR316_01780</name>
</gene>
<accession>A0A8J8SK54</accession>
<dbReference type="InterPro" id="IPR003362">
    <property type="entry name" value="Bact_transf"/>
</dbReference>
<reference evidence="5" key="1">
    <citation type="submission" date="2020-01" db="EMBL/GenBank/DDBJ databases">
        <authorList>
            <person name="Yang Y."/>
            <person name="Kwon Y.M."/>
        </authorList>
    </citation>
    <scope>NUCLEOTIDE SEQUENCE</scope>
    <source>
        <strain evidence="5">PG104</strain>
    </source>
</reference>
<dbReference type="GO" id="GO:0016780">
    <property type="term" value="F:phosphotransferase activity, for other substituted phosphate groups"/>
    <property type="evidence" value="ECO:0007669"/>
    <property type="project" value="TreeGrafter"/>
</dbReference>
<keyword evidence="6" id="KW-1185">Reference proteome</keyword>